<evidence type="ECO:0000313" key="6">
    <source>
        <dbReference type="Proteomes" id="UP000053477"/>
    </source>
</evidence>
<feature type="repeat" description="WD" evidence="3">
    <location>
        <begin position="1246"/>
        <end position="1280"/>
    </location>
</feature>
<feature type="repeat" description="WD" evidence="3">
    <location>
        <begin position="1159"/>
        <end position="1200"/>
    </location>
</feature>
<dbReference type="Gene3D" id="3.40.50.300">
    <property type="entry name" value="P-loop containing nucleotide triphosphate hydrolases"/>
    <property type="match status" value="1"/>
</dbReference>
<name>A0A0H2RBZ1_9AGAM</name>
<dbReference type="InterPro" id="IPR020472">
    <property type="entry name" value="WD40_PAC1"/>
</dbReference>
<dbReference type="InterPro" id="IPR001680">
    <property type="entry name" value="WD40_rpt"/>
</dbReference>
<feature type="repeat" description="WD" evidence="3">
    <location>
        <begin position="1067"/>
        <end position="1110"/>
    </location>
</feature>
<dbReference type="Proteomes" id="UP000053477">
    <property type="component" value="Unassembled WGS sequence"/>
</dbReference>
<dbReference type="SMART" id="SM00320">
    <property type="entry name" value="WD40"/>
    <property type="match status" value="5"/>
</dbReference>
<dbReference type="STRING" id="27342.A0A0H2RBZ1"/>
<dbReference type="PROSITE" id="PS50082">
    <property type="entry name" value="WD_REPEATS_2"/>
    <property type="match status" value="4"/>
</dbReference>
<dbReference type="InterPro" id="IPR011047">
    <property type="entry name" value="Quinoprotein_ADH-like_sf"/>
</dbReference>
<dbReference type="InterPro" id="IPR050505">
    <property type="entry name" value="WDR55/POC1"/>
</dbReference>
<keyword evidence="1 3" id="KW-0853">WD repeat</keyword>
<dbReference type="SUPFAM" id="SSF52540">
    <property type="entry name" value="P-loop containing nucleoside triphosphate hydrolases"/>
    <property type="match status" value="1"/>
</dbReference>
<dbReference type="Pfam" id="PF00400">
    <property type="entry name" value="WD40"/>
    <property type="match status" value="4"/>
</dbReference>
<keyword evidence="2" id="KW-0677">Repeat</keyword>
<proteinExistence type="predicted"/>
<accession>A0A0H2RBZ1</accession>
<dbReference type="PRINTS" id="PR00320">
    <property type="entry name" value="GPROTEINBRPT"/>
</dbReference>
<reference evidence="5 6" key="1">
    <citation type="submission" date="2015-04" db="EMBL/GenBank/DDBJ databases">
        <title>Complete genome sequence of Schizopora paradoxa KUC8140, a cosmopolitan wood degrader in East Asia.</title>
        <authorList>
            <consortium name="DOE Joint Genome Institute"/>
            <person name="Min B."/>
            <person name="Park H."/>
            <person name="Jang Y."/>
            <person name="Kim J.-J."/>
            <person name="Kim K.H."/>
            <person name="Pangilinan J."/>
            <person name="Lipzen A."/>
            <person name="Riley R."/>
            <person name="Grigoriev I.V."/>
            <person name="Spatafora J.W."/>
            <person name="Choi I.-G."/>
        </authorList>
    </citation>
    <scope>NUCLEOTIDE SEQUENCE [LARGE SCALE GENOMIC DNA]</scope>
    <source>
        <strain evidence="5 6">KUC8140</strain>
    </source>
</reference>
<dbReference type="Gene3D" id="2.130.10.10">
    <property type="entry name" value="YVTN repeat-like/Quinoprotein amine dehydrogenase"/>
    <property type="match status" value="2"/>
</dbReference>
<dbReference type="InterPro" id="IPR056884">
    <property type="entry name" value="NPHP3-like_N"/>
</dbReference>
<evidence type="ECO:0000256" key="3">
    <source>
        <dbReference type="PROSITE-ProRule" id="PRU00221"/>
    </source>
</evidence>
<gene>
    <name evidence="5" type="ORF">SCHPADRAFT_585405</name>
</gene>
<dbReference type="InterPro" id="IPR019775">
    <property type="entry name" value="WD40_repeat_CS"/>
</dbReference>
<evidence type="ECO:0000256" key="2">
    <source>
        <dbReference type="ARBA" id="ARBA00022737"/>
    </source>
</evidence>
<dbReference type="PROSITE" id="PS00678">
    <property type="entry name" value="WD_REPEATS_1"/>
    <property type="match status" value="4"/>
</dbReference>
<dbReference type="OrthoDB" id="538223at2759"/>
<dbReference type="InterPro" id="IPR015943">
    <property type="entry name" value="WD40/YVTN_repeat-like_dom_sf"/>
</dbReference>
<evidence type="ECO:0000313" key="5">
    <source>
        <dbReference type="EMBL" id="KLO08972.1"/>
    </source>
</evidence>
<dbReference type="PROSITE" id="PS50294">
    <property type="entry name" value="WD_REPEATS_REGION"/>
    <property type="match status" value="4"/>
</dbReference>
<dbReference type="InParanoid" id="A0A0H2RBZ1"/>
<dbReference type="PANTHER" id="PTHR44019">
    <property type="entry name" value="WD REPEAT-CONTAINING PROTEIN 55"/>
    <property type="match status" value="1"/>
</dbReference>
<organism evidence="5 6">
    <name type="scientific">Schizopora paradoxa</name>
    <dbReference type="NCBI Taxonomy" id="27342"/>
    <lineage>
        <taxon>Eukaryota</taxon>
        <taxon>Fungi</taxon>
        <taxon>Dikarya</taxon>
        <taxon>Basidiomycota</taxon>
        <taxon>Agaricomycotina</taxon>
        <taxon>Agaricomycetes</taxon>
        <taxon>Hymenochaetales</taxon>
        <taxon>Schizoporaceae</taxon>
        <taxon>Schizopora</taxon>
    </lineage>
</organism>
<dbReference type="EMBL" id="KQ086070">
    <property type="protein sequence ID" value="KLO08972.1"/>
    <property type="molecule type" value="Genomic_DNA"/>
</dbReference>
<dbReference type="SUPFAM" id="SSF50998">
    <property type="entry name" value="Quinoprotein alcohol dehydrogenase-like"/>
    <property type="match status" value="1"/>
</dbReference>
<keyword evidence="6" id="KW-1185">Reference proteome</keyword>
<evidence type="ECO:0000256" key="1">
    <source>
        <dbReference type="ARBA" id="ARBA00022574"/>
    </source>
</evidence>
<feature type="repeat" description="WD" evidence="3">
    <location>
        <begin position="1202"/>
        <end position="1243"/>
    </location>
</feature>
<feature type="domain" description="Nephrocystin 3-like N-terminal" evidence="4">
    <location>
        <begin position="511"/>
        <end position="665"/>
    </location>
</feature>
<sequence length="1339" mass="149723">MLALKDKRDIDVQDETALTQFEKFVVGPMDTVTKESGSRSRKNPYPTVIIDALDECCPANNWDSLIKSLERWPKNLKLIITSRYHHDLHERLGEVSHRIDLATGDDVSPESRDDIKVFFEAKFKEMRSRSDFKVFKLPQIWPAQSEIRRMVDYAAGLFIWADMAVSYLAPTEGDNAGYDPDQRLQNLLSDIGDEYHRGIEGADRVDILYARIIFEAFPRSIRNERVMARRTLATILLAKAPIREGDLIELMSTDKWNSHNTVMSTLLKLRSIIPSSGKALRVCHKSVSDFALSSDRISTALSRFVPDESERNSYIIDVEEENRQLALACLHLMQRKLSTSDLCKAFEFLAPSQSQPDGFSYARWKWLNHLQDADGVYHPILPNLKSLRGAIEVAYGRLERFTGELKIESNEAVALVETIHGGIELARRCIDAISQGENNREILQHELFECAKTLDIARGCFQIAAILRREVPNTPTIAADRFLRKKLAPSDQSKLDEECVPGTRIDILSKAMDWLKNPNSPNILWIVGAPGAGKSAIATTLVKNFSSEYICGKFFVKRDIGERRNPTSIWRTLAYELACSNAGMAGSMTEALSLKGPSDTRNQEDYRDLIIKATGIQQCPVVVVIDALDECVTDLENDKTIKKFLCTVADCATLSSSFKIVVASRDLAEIHQAFELSQASQVQVIRLSTGIEASADAISDMEVYFRSERAGLPSSWLKDNVIQQLAKHAGGSFIWAKMVAGLVKLKPNCHLEDILNGDANGSTEDVDLLYGKVLVEVLGQLSESERNISRSLLAAIVLAKSPLPRSFLELLPSNDEDSEKTHNFVEDVFNLKTLSSIIAVSEDEEQLVRIPHKSFTDFFLDLNRSSRAMKQLNILAHEHQAYLINDQADNGNLAIACLRWMNKDLVFNKYGIPTSHVLNEKNYQLDRTLVYACINWGNHLKNAPCNERFCARVRPILHTILQEKFLLWLEALSLAKAVPSAEVSLRAAMHLLEGYDSDLAELVYDALKFVEYFKYPITAAASHIYISALPFSPSKSRMFRNYAPQFPRLFCVASGRREDWNEAEVTGDGHDGDVRGVAFLRKGLTRRLASVSFDRTVRVWDSKTGEALAGPFLNEISLSSMAVSPDGKLIAGGDQSDYVDSNALSIWNSKTGARKLNLIDAHNDAIASVAFSPDGSRLVTGSWDKTVKVWDTTSGELCFKPLTGHTDEVNSVAFSPDGAFIVSGSDDFEIRIWDVTDGEPRQLQLSVGHNNCVLCLAFSADGRYLASGSLDNTIRLWDVKHSFAPTSFIDSGDSVNQFLSRRKARFWYQVTMTDLFTSGISKLVNCNNYAIQYMAIPTM</sequence>
<evidence type="ECO:0000259" key="4">
    <source>
        <dbReference type="Pfam" id="PF24883"/>
    </source>
</evidence>
<dbReference type="PANTHER" id="PTHR44019:SF8">
    <property type="entry name" value="POC1 CENTRIOLAR PROTEIN HOMOLOG"/>
    <property type="match status" value="1"/>
</dbReference>
<dbReference type="InterPro" id="IPR027417">
    <property type="entry name" value="P-loop_NTPase"/>
</dbReference>
<protein>
    <recommendedName>
        <fullName evidence="4">Nephrocystin 3-like N-terminal domain-containing protein</fullName>
    </recommendedName>
</protein>
<dbReference type="CDD" id="cd00200">
    <property type="entry name" value="WD40"/>
    <property type="match status" value="1"/>
</dbReference>
<dbReference type="Pfam" id="PF24883">
    <property type="entry name" value="NPHP3_N"/>
    <property type="match status" value="1"/>
</dbReference>